<name>A0A9D9ERM4_9BACT</name>
<evidence type="ECO:0000313" key="2">
    <source>
        <dbReference type="EMBL" id="MBO8452946.1"/>
    </source>
</evidence>
<accession>A0A9D9ERM4</accession>
<comment type="caution">
    <text evidence="2">The sequence shown here is derived from an EMBL/GenBank/DDBJ whole genome shotgun (WGS) entry which is preliminary data.</text>
</comment>
<organism evidence="2 3">
    <name type="scientific">Candidatus Cryptobacteroides intestinavium</name>
    <dbReference type="NCBI Taxonomy" id="2840766"/>
    <lineage>
        <taxon>Bacteria</taxon>
        <taxon>Pseudomonadati</taxon>
        <taxon>Bacteroidota</taxon>
        <taxon>Bacteroidia</taxon>
        <taxon>Bacteroidales</taxon>
        <taxon>Candidatus Cryptobacteroides</taxon>
    </lineage>
</organism>
<reference evidence="2" key="1">
    <citation type="submission" date="2020-10" db="EMBL/GenBank/DDBJ databases">
        <authorList>
            <person name="Gilroy R."/>
        </authorList>
    </citation>
    <scope>NUCLEOTIDE SEQUENCE</scope>
    <source>
        <strain evidence="2">B1-20833</strain>
    </source>
</reference>
<evidence type="ECO:0000256" key="1">
    <source>
        <dbReference type="SAM" id="SignalP"/>
    </source>
</evidence>
<dbReference type="AlphaFoldDB" id="A0A9D9ERM4"/>
<gene>
    <name evidence="2" type="ORF">IAC06_08735</name>
</gene>
<sequence>MKKTVLALIIMLGCLPAVMAGPRTDADGLSYKYEFNIGWGGFPVLDATNFSNYNFLSAPDEPFFSPGLLGDIYSSYTGPTYSTGILSAEFNIQFKKWFALGLQANFDGLWSTAYSSDTGGRLGSCSGVTFSFLPYARFTYLNRPVVKLYSAVGLGIGAGYRKYDFSGFSEVLINPAFQMTPIGIMVGKRVYGLFELGAGTVYIGCKAGIGYRF</sequence>
<feature type="chain" id="PRO_5038516580" description="Outer membrane protein beta-barrel domain-containing protein" evidence="1">
    <location>
        <begin position="21"/>
        <end position="213"/>
    </location>
</feature>
<evidence type="ECO:0008006" key="4">
    <source>
        <dbReference type="Google" id="ProtNLM"/>
    </source>
</evidence>
<protein>
    <recommendedName>
        <fullName evidence="4">Outer membrane protein beta-barrel domain-containing protein</fullName>
    </recommendedName>
</protein>
<keyword evidence="1" id="KW-0732">Signal</keyword>
<dbReference type="EMBL" id="JADIMI010000082">
    <property type="protein sequence ID" value="MBO8452946.1"/>
    <property type="molecule type" value="Genomic_DNA"/>
</dbReference>
<feature type="signal peptide" evidence="1">
    <location>
        <begin position="1"/>
        <end position="20"/>
    </location>
</feature>
<proteinExistence type="predicted"/>
<evidence type="ECO:0000313" key="3">
    <source>
        <dbReference type="Proteomes" id="UP000823661"/>
    </source>
</evidence>
<dbReference type="Proteomes" id="UP000823661">
    <property type="component" value="Unassembled WGS sequence"/>
</dbReference>
<reference evidence="2" key="2">
    <citation type="journal article" date="2021" name="PeerJ">
        <title>Extensive microbial diversity within the chicken gut microbiome revealed by metagenomics and culture.</title>
        <authorList>
            <person name="Gilroy R."/>
            <person name="Ravi A."/>
            <person name="Getino M."/>
            <person name="Pursley I."/>
            <person name="Horton D.L."/>
            <person name="Alikhan N.F."/>
            <person name="Baker D."/>
            <person name="Gharbi K."/>
            <person name="Hall N."/>
            <person name="Watson M."/>
            <person name="Adriaenssens E.M."/>
            <person name="Foster-Nyarko E."/>
            <person name="Jarju S."/>
            <person name="Secka A."/>
            <person name="Antonio M."/>
            <person name="Oren A."/>
            <person name="Chaudhuri R.R."/>
            <person name="La Ragione R."/>
            <person name="Hildebrand F."/>
            <person name="Pallen M.J."/>
        </authorList>
    </citation>
    <scope>NUCLEOTIDE SEQUENCE</scope>
    <source>
        <strain evidence="2">B1-20833</strain>
    </source>
</reference>